<protein>
    <submittedName>
        <fullName evidence="2">Uncharacterized protein</fullName>
    </submittedName>
</protein>
<keyword evidence="3" id="KW-1185">Reference proteome</keyword>
<keyword evidence="1" id="KW-1133">Transmembrane helix</keyword>
<dbReference type="HOGENOM" id="CLU_2619198_0_0_3"/>
<dbReference type="KEGG" id="pma:Pro_1171"/>
<dbReference type="Proteomes" id="UP000001420">
    <property type="component" value="Chromosome"/>
</dbReference>
<organism evidence="2 3">
    <name type="scientific">Prochlorococcus marinus (strain SARG / CCMP1375 / SS120)</name>
    <dbReference type="NCBI Taxonomy" id="167539"/>
    <lineage>
        <taxon>Bacteria</taxon>
        <taxon>Bacillati</taxon>
        <taxon>Cyanobacteriota</taxon>
        <taxon>Cyanophyceae</taxon>
        <taxon>Synechococcales</taxon>
        <taxon>Prochlorococcaceae</taxon>
        <taxon>Prochlorococcus</taxon>
    </lineage>
</organism>
<gene>
    <name evidence="2" type="ordered locus">Pro_1171</name>
</gene>
<name>Q7VBC5_PROMA</name>
<keyword evidence="1" id="KW-0812">Transmembrane</keyword>
<evidence type="ECO:0000313" key="2">
    <source>
        <dbReference type="EMBL" id="AAQ00216.1"/>
    </source>
</evidence>
<reference evidence="2 3" key="1">
    <citation type="journal article" date="2003" name="Proc. Natl. Acad. Sci. U.S.A.">
        <title>Genome sequence of the cyanobacterium Prochlorococcus marinus SS120, a nearly minimal oxyphototrophic genome.</title>
        <authorList>
            <person name="Dufresne A."/>
            <person name="Salanoubat M."/>
            <person name="Partensky F."/>
            <person name="Artiguenave F."/>
            <person name="Axmann I.M."/>
            <person name="Barbe V."/>
            <person name="Duprat S."/>
            <person name="Galperin M.Y."/>
            <person name="Koonin E.V."/>
            <person name="Le Gall F."/>
            <person name="Makarova K.S."/>
            <person name="Ostrowski M."/>
            <person name="Oztas S."/>
            <person name="Robert C."/>
            <person name="Rogozin I.B."/>
            <person name="Scanlan D.J."/>
            <person name="Tandeau de Marsac N."/>
            <person name="Weissenbach J."/>
            <person name="Wincker P."/>
            <person name="Wolf Y.I."/>
            <person name="Hess W.R."/>
        </authorList>
    </citation>
    <scope>NUCLEOTIDE SEQUENCE [LARGE SCALE GENOMIC DNA]</scope>
    <source>
        <strain evidence="3">SARG / CCMP1375 / SS120</strain>
    </source>
</reference>
<proteinExistence type="predicted"/>
<accession>Q7VBC5</accession>
<feature type="transmembrane region" description="Helical" evidence="1">
    <location>
        <begin position="51"/>
        <end position="72"/>
    </location>
</feature>
<keyword evidence="1" id="KW-0472">Membrane</keyword>
<dbReference type="STRING" id="167539.Pro_1171"/>
<dbReference type="EnsemblBacteria" id="AAQ00216">
    <property type="protein sequence ID" value="AAQ00216"/>
    <property type="gene ID" value="Pro_1171"/>
</dbReference>
<dbReference type="EMBL" id="AE017126">
    <property type="protein sequence ID" value="AAQ00216.1"/>
    <property type="molecule type" value="Genomic_DNA"/>
</dbReference>
<dbReference type="AlphaFoldDB" id="Q7VBC5"/>
<sequence>MIISEIFCVLEPLSLMTTNWATISKVLVPVKRNNYFGTVVVMAQNNFRNKFIYLTLVYKYFYLFVNVSRVLASFGKLM</sequence>
<evidence type="ECO:0000313" key="3">
    <source>
        <dbReference type="Proteomes" id="UP000001420"/>
    </source>
</evidence>
<evidence type="ECO:0000256" key="1">
    <source>
        <dbReference type="SAM" id="Phobius"/>
    </source>
</evidence>